<dbReference type="InterPro" id="IPR001296">
    <property type="entry name" value="Glyco_trans_1"/>
</dbReference>
<keyword evidence="2" id="KW-0808">Transferase</keyword>
<dbReference type="EMBL" id="QPJY01000001">
    <property type="protein sequence ID" value="RCX33462.1"/>
    <property type="molecule type" value="Genomic_DNA"/>
</dbReference>
<feature type="domain" description="Glycosyl transferase family 1" evidence="1">
    <location>
        <begin position="271"/>
        <end position="348"/>
    </location>
</feature>
<proteinExistence type="predicted"/>
<dbReference type="SUPFAM" id="SSF53756">
    <property type="entry name" value="UDP-Glycosyltransferase/glycogen phosphorylase"/>
    <property type="match status" value="1"/>
</dbReference>
<gene>
    <name evidence="2" type="ORF">DFQ59_101765</name>
</gene>
<organism evidence="2 3">
    <name type="scientific">Thioalbus denitrificans</name>
    <dbReference type="NCBI Taxonomy" id="547122"/>
    <lineage>
        <taxon>Bacteria</taxon>
        <taxon>Pseudomonadati</taxon>
        <taxon>Pseudomonadota</taxon>
        <taxon>Gammaproteobacteria</taxon>
        <taxon>Chromatiales</taxon>
        <taxon>Ectothiorhodospiraceae</taxon>
        <taxon>Thioalbus</taxon>
    </lineage>
</organism>
<dbReference type="RefSeq" id="WP_114278297.1">
    <property type="nucleotide sequence ID" value="NZ_QPJY01000001.1"/>
</dbReference>
<dbReference type="Proteomes" id="UP000252707">
    <property type="component" value="Unassembled WGS sequence"/>
</dbReference>
<sequence>MNEPITALMVSTTYPASTEDWKGIFIRNLCNALALRADLELNLWAPPGDMHTAINPATTLRESAWLSELMHKGGIAHLLRTNKGVAFISAVKLLMMLRSAYKRSASVDLYHVNWLQNALPLPADRKPLIVSVLGTDMLLLKLPMMRAMLRRIFNNHPTIICPNADWMVPILKSQFSELAKVVFVPFGIDPMWYAITRDCQTRSPARWLAVTRITRDKLGPLFDWCAPLFEGQHRELHLFGPMQESIKLPPWLHYHGPENPENLCKTWFPTAQGFITLSRHAEGRPQVLLEAMAAGLPIIASRIPAHEDLILHNETGWLCGKPEELSEGVKELETWPDNHRIGTAARNWASREFGTWEDCAARYVSLYHELIEDKRYG</sequence>
<dbReference type="CDD" id="cd03801">
    <property type="entry name" value="GT4_PimA-like"/>
    <property type="match status" value="1"/>
</dbReference>
<dbReference type="PANTHER" id="PTHR45947:SF3">
    <property type="entry name" value="SULFOQUINOVOSYL TRANSFERASE SQD2"/>
    <property type="match status" value="1"/>
</dbReference>
<dbReference type="Gene3D" id="3.40.50.2000">
    <property type="entry name" value="Glycogen Phosphorylase B"/>
    <property type="match status" value="2"/>
</dbReference>
<keyword evidence="3" id="KW-1185">Reference proteome</keyword>
<accession>A0A369CHA7</accession>
<dbReference type="Pfam" id="PF00534">
    <property type="entry name" value="Glycos_transf_1"/>
    <property type="match status" value="1"/>
</dbReference>
<evidence type="ECO:0000313" key="3">
    <source>
        <dbReference type="Proteomes" id="UP000252707"/>
    </source>
</evidence>
<dbReference type="AlphaFoldDB" id="A0A369CHA7"/>
<dbReference type="OrthoDB" id="9764577at2"/>
<dbReference type="GO" id="GO:0016757">
    <property type="term" value="F:glycosyltransferase activity"/>
    <property type="evidence" value="ECO:0007669"/>
    <property type="project" value="InterPro"/>
</dbReference>
<evidence type="ECO:0000259" key="1">
    <source>
        <dbReference type="Pfam" id="PF00534"/>
    </source>
</evidence>
<evidence type="ECO:0000313" key="2">
    <source>
        <dbReference type="EMBL" id="RCX33462.1"/>
    </source>
</evidence>
<reference evidence="2 3" key="1">
    <citation type="submission" date="2018-07" db="EMBL/GenBank/DDBJ databases">
        <title>Genomic Encyclopedia of Type Strains, Phase IV (KMG-IV): sequencing the most valuable type-strain genomes for metagenomic binning, comparative biology and taxonomic classification.</title>
        <authorList>
            <person name="Goeker M."/>
        </authorList>
    </citation>
    <scope>NUCLEOTIDE SEQUENCE [LARGE SCALE GENOMIC DNA]</scope>
    <source>
        <strain evidence="2 3">DSM 26407</strain>
    </source>
</reference>
<name>A0A369CHA7_9GAMM</name>
<dbReference type="InterPro" id="IPR050194">
    <property type="entry name" value="Glycosyltransferase_grp1"/>
</dbReference>
<comment type="caution">
    <text evidence="2">The sequence shown here is derived from an EMBL/GenBank/DDBJ whole genome shotgun (WGS) entry which is preliminary data.</text>
</comment>
<dbReference type="PANTHER" id="PTHR45947">
    <property type="entry name" value="SULFOQUINOVOSYL TRANSFERASE SQD2"/>
    <property type="match status" value="1"/>
</dbReference>
<protein>
    <submittedName>
        <fullName evidence="2">Glycosyltransferase involved in cell wall biosynthesis</fullName>
    </submittedName>
</protein>